<sequence>MKTHLWIYTSESLTWIAASLKAASTHQRSTHTAQKIREWNRSFLADHGKMPLNLYGAWSASMLDKGDLAQEIHAHLQSIGKWVSATDIVRFLDTDEIKSRYGLKRTISLATAQRWMHTMDYRWTKELSGQYVDGHEREDIVTYRQSVFLPTMAELQWNVRVWKDGIEEICEDAPRPQPRWTVIWYHDESTFYANDRRKVRWVRSDETAVPRPKGEGASLMVADFISADYGWLRFGDESARVLFKAGRSREGYFTNEDILSQVSNAMDILDRHRPDEDHVFIFDNATTHLKRPDDALSARKMSKAPTREGFPLWGVETNVIGDDGKLLYGPNGKLLKQKVWMGDAQFADGRPQSLYFPDGHPRAGIFKGMAIILQERGFADAGTIRAECPKFKCEKGATQCCCRRILFNQPDFVNVPSTLETACQTRGYRVFFLLKFHCELNFIEQCWGDAKRKYRLNPPSSSEDDLEHNVVAALDSVSIVKMRRFATRALRFMDAYRRGLNGRQASWAAKKYRGHRTLPNSILDELAAQESSR</sequence>
<protein>
    <submittedName>
        <fullName evidence="1">Uncharacterized protein</fullName>
    </submittedName>
</protein>
<dbReference type="HOGENOM" id="CLU_005726_1_0_1"/>
<dbReference type="AlphaFoldDB" id="A0A067Q7B9"/>
<accession>A0A067Q7B9</accession>
<dbReference type="InterPro" id="IPR036397">
    <property type="entry name" value="RNaseH_sf"/>
</dbReference>
<dbReference type="PANTHER" id="PTHR35871">
    <property type="entry name" value="EXPRESSED PROTEIN"/>
    <property type="match status" value="1"/>
</dbReference>
<dbReference type="GO" id="GO:0003676">
    <property type="term" value="F:nucleic acid binding"/>
    <property type="evidence" value="ECO:0007669"/>
    <property type="project" value="InterPro"/>
</dbReference>
<dbReference type="Gene3D" id="3.30.420.10">
    <property type="entry name" value="Ribonuclease H-like superfamily/Ribonuclease H"/>
    <property type="match status" value="1"/>
</dbReference>
<keyword evidence="2" id="KW-1185">Reference proteome</keyword>
<dbReference type="InParanoid" id="A0A067Q7B9"/>
<evidence type="ECO:0000313" key="1">
    <source>
        <dbReference type="EMBL" id="KDQ59387.1"/>
    </source>
</evidence>
<dbReference type="Proteomes" id="UP000027265">
    <property type="component" value="Unassembled WGS sequence"/>
</dbReference>
<dbReference type="PANTHER" id="PTHR35871:SF1">
    <property type="entry name" value="CXC1-LIKE CYSTEINE CLUSTER ASSOCIATED WITH KDZ TRANSPOSASES DOMAIN-CONTAINING PROTEIN"/>
    <property type="match status" value="1"/>
</dbReference>
<gene>
    <name evidence="1" type="ORF">JAAARDRAFT_126499</name>
</gene>
<dbReference type="OrthoDB" id="10039611at2759"/>
<reference evidence="2" key="1">
    <citation type="journal article" date="2014" name="Proc. Natl. Acad. Sci. U.S.A.">
        <title>Extensive sampling of basidiomycete genomes demonstrates inadequacy of the white-rot/brown-rot paradigm for wood decay fungi.</title>
        <authorList>
            <person name="Riley R."/>
            <person name="Salamov A.A."/>
            <person name="Brown D.W."/>
            <person name="Nagy L.G."/>
            <person name="Floudas D."/>
            <person name="Held B.W."/>
            <person name="Levasseur A."/>
            <person name="Lombard V."/>
            <person name="Morin E."/>
            <person name="Otillar R."/>
            <person name="Lindquist E.A."/>
            <person name="Sun H."/>
            <person name="LaButti K.M."/>
            <person name="Schmutz J."/>
            <person name="Jabbour D."/>
            <person name="Luo H."/>
            <person name="Baker S.E."/>
            <person name="Pisabarro A.G."/>
            <person name="Walton J.D."/>
            <person name="Blanchette R.A."/>
            <person name="Henrissat B."/>
            <person name="Martin F."/>
            <person name="Cullen D."/>
            <person name="Hibbett D.S."/>
            <person name="Grigoriev I.V."/>
        </authorList>
    </citation>
    <scope>NUCLEOTIDE SEQUENCE [LARGE SCALE GENOMIC DNA]</scope>
    <source>
        <strain evidence="2">MUCL 33604</strain>
    </source>
</reference>
<proteinExistence type="predicted"/>
<name>A0A067Q7B9_9AGAM</name>
<dbReference type="EMBL" id="KL197715">
    <property type="protein sequence ID" value="KDQ59387.1"/>
    <property type="molecule type" value="Genomic_DNA"/>
</dbReference>
<evidence type="ECO:0000313" key="2">
    <source>
        <dbReference type="Proteomes" id="UP000027265"/>
    </source>
</evidence>
<organism evidence="1 2">
    <name type="scientific">Jaapia argillacea MUCL 33604</name>
    <dbReference type="NCBI Taxonomy" id="933084"/>
    <lineage>
        <taxon>Eukaryota</taxon>
        <taxon>Fungi</taxon>
        <taxon>Dikarya</taxon>
        <taxon>Basidiomycota</taxon>
        <taxon>Agaricomycotina</taxon>
        <taxon>Agaricomycetes</taxon>
        <taxon>Agaricomycetidae</taxon>
        <taxon>Jaapiales</taxon>
        <taxon>Jaapiaceae</taxon>
        <taxon>Jaapia</taxon>
    </lineage>
</organism>